<name>A0A914PP80_9BILA</name>
<protein>
    <submittedName>
        <fullName evidence="2">Uncharacterized protein</fullName>
    </submittedName>
</protein>
<dbReference type="Proteomes" id="UP000887578">
    <property type="component" value="Unplaced"/>
</dbReference>
<keyword evidence="1" id="KW-1185">Reference proteome</keyword>
<sequence>MANISTVNNLYFDQLLRIEPCDVNLWYQNLKNNVLILDHGRQIDLTLKKLSLTGQLFWRWHGFEDAISLLLQHVVECEIEELFLQNQNITENEFLTLTKNVKHLNLYDVKIRDDDGLLFNVGDILGKVADQIVEFGYAGDHDELISFTKSNTTEIPILPKLQKLTLVDIKNNLKYNDFFEFVKKYQKIEYCFGFQLSDDHDSTVTQNILKSAILCYFKNAEVVREEDYAGYWWYWNFNKATVAEDKTPTLCV</sequence>
<proteinExistence type="predicted"/>
<dbReference type="WBParaSite" id="PDA_v2.g20360.t1">
    <property type="protein sequence ID" value="PDA_v2.g20360.t1"/>
    <property type="gene ID" value="PDA_v2.g20360"/>
</dbReference>
<evidence type="ECO:0000313" key="2">
    <source>
        <dbReference type="WBParaSite" id="PDA_v2.g20360.t1"/>
    </source>
</evidence>
<reference evidence="2" key="1">
    <citation type="submission" date="2022-11" db="UniProtKB">
        <authorList>
            <consortium name="WormBaseParasite"/>
        </authorList>
    </citation>
    <scope>IDENTIFICATION</scope>
</reference>
<accession>A0A914PP80</accession>
<organism evidence="1 2">
    <name type="scientific">Panagrolaimus davidi</name>
    <dbReference type="NCBI Taxonomy" id="227884"/>
    <lineage>
        <taxon>Eukaryota</taxon>
        <taxon>Metazoa</taxon>
        <taxon>Ecdysozoa</taxon>
        <taxon>Nematoda</taxon>
        <taxon>Chromadorea</taxon>
        <taxon>Rhabditida</taxon>
        <taxon>Tylenchina</taxon>
        <taxon>Panagrolaimomorpha</taxon>
        <taxon>Panagrolaimoidea</taxon>
        <taxon>Panagrolaimidae</taxon>
        <taxon>Panagrolaimus</taxon>
    </lineage>
</organism>
<evidence type="ECO:0000313" key="1">
    <source>
        <dbReference type="Proteomes" id="UP000887578"/>
    </source>
</evidence>
<dbReference type="AlphaFoldDB" id="A0A914PP80"/>